<reference evidence="4" key="1">
    <citation type="submission" date="2022-11" db="UniProtKB">
        <authorList>
            <consortium name="WormBaseParasite"/>
        </authorList>
    </citation>
    <scope>IDENTIFICATION</scope>
</reference>
<accession>A0A915DAE3</accession>
<feature type="compositionally biased region" description="Basic and acidic residues" evidence="1">
    <location>
        <begin position="90"/>
        <end position="106"/>
    </location>
</feature>
<sequence length="122" mass="14179">MMLVEHLDASGSSLLPFFQDQNTRWLNVVVPLLLYTIIQVGLIWVLYKCFVFLKARSAHDEKRRLEKQKEQTKLQVMSTSCNHPLIQRSLSDREPPAFTSHRRDSTVPKLLPLPRSCQFQGE</sequence>
<keyword evidence="2" id="KW-0812">Transmembrane</keyword>
<dbReference type="AlphaFoldDB" id="A0A915DAE3"/>
<feature type="transmembrane region" description="Helical" evidence="2">
    <location>
        <begin position="25"/>
        <end position="47"/>
    </location>
</feature>
<keyword evidence="2" id="KW-0472">Membrane</keyword>
<organism evidence="3 4">
    <name type="scientific">Ditylenchus dipsaci</name>
    <dbReference type="NCBI Taxonomy" id="166011"/>
    <lineage>
        <taxon>Eukaryota</taxon>
        <taxon>Metazoa</taxon>
        <taxon>Ecdysozoa</taxon>
        <taxon>Nematoda</taxon>
        <taxon>Chromadorea</taxon>
        <taxon>Rhabditida</taxon>
        <taxon>Tylenchina</taxon>
        <taxon>Tylenchomorpha</taxon>
        <taxon>Sphaerularioidea</taxon>
        <taxon>Anguinidae</taxon>
        <taxon>Anguininae</taxon>
        <taxon>Ditylenchus</taxon>
    </lineage>
</organism>
<keyword evidence="3" id="KW-1185">Reference proteome</keyword>
<keyword evidence="2" id="KW-1133">Transmembrane helix</keyword>
<name>A0A915DAE3_9BILA</name>
<evidence type="ECO:0000256" key="2">
    <source>
        <dbReference type="SAM" id="Phobius"/>
    </source>
</evidence>
<evidence type="ECO:0000313" key="3">
    <source>
        <dbReference type="Proteomes" id="UP000887574"/>
    </source>
</evidence>
<dbReference type="Proteomes" id="UP000887574">
    <property type="component" value="Unplaced"/>
</dbReference>
<protein>
    <submittedName>
        <fullName evidence="4">Uncharacterized protein</fullName>
    </submittedName>
</protein>
<feature type="region of interest" description="Disordered" evidence="1">
    <location>
        <begin position="87"/>
        <end position="107"/>
    </location>
</feature>
<dbReference type="WBParaSite" id="jg17344">
    <property type="protein sequence ID" value="jg17344"/>
    <property type="gene ID" value="jg17344"/>
</dbReference>
<proteinExistence type="predicted"/>
<evidence type="ECO:0000313" key="4">
    <source>
        <dbReference type="WBParaSite" id="jg17344"/>
    </source>
</evidence>
<evidence type="ECO:0000256" key="1">
    <source>
        <dbReference type="SAM" id="MobiDB-lite"/>
    </source>
</evidence>